<evidence type="ECO:0000256" key="1">
    <source>
        <dbReference type="ARBA" id="ARBA00004141"/>
    </source>
</evidence>
<evidence type="ECO:0000256" key="6">
    <source>
        <dbReference type="SAM" id="MobiDB-lite"/>
    </source>
</evidence>
<dbReference type="InterPro" id="IPR049326">
    <property type="entry name" value="Rhodopsin_dom_fungi"/>
</dbReference>
<dbReference type="Pfam" id="PF20684">
    <property type="entry name" value="Fung_rhodopsin"/>
    <property type="match status" value="1"/>
</dbReference>
<feature type="transmembrane region" description="Helical" evidence="7">
    <location>
        <begin position="247"/>
        <end position="269"/>
    </location>
</feature>
<evidence type="ECO:0000256" key="3">
    <source>
        <dbReference type="ARBA" id="ARBA00022989"/>
    </source>
</evidence>
<keyword evidence="2 7" id="KW-0812">Transmembrane</keyword>
<keyword evidence="4 7" id="KW-0472">Membrane</keyword>
<name>A0ABR4FK90_9EURO</name>
<evidence type="ECO:0000259" key="8">
    <source>
        <dbReference type="Pfam" id="PF20684"/>
    </source>
</evidence>
<organism evidence="9 10">
    <name type="scientific">Aspergillus keveii</name>
    <dbReference type="NCBI Taxonomy" id="714993"/>
    <lineage>
        <taxon>Eukaryota</taxon>
        <taxon>Fungi</taxon>
        <taxon>Dikarya</taxon>
        <taxon>Ascomycota</taxon>
        <taxon>Pezizomycotina</taxon>
        <taxon>Eurotiomycetes</taxon>
        <taxon>Eurotiomycetidae</taxon>
        <taxon>Eurotiales</taxon>
        <taxon>Aspergillaceae</taxon>
        <taxon>Aspergillus</taxon>
        <taxon>Aspergillus subgen. Nidulantes</taxon>
    </lineage>
</organism>
<comment type="caution">
    <text evidence="9">The sequence shown here is derived from an EMBL/GenBank/DDBJ whole genome shotgun (WGS) entry which is preliminary data.</text>
</comment>
<feature type="region of interest" description="Disordered" evidence="6">
    <location>
        <begin position="341"/>
        <end position="360"/>
    </location>
</feature>
<evidence type="ECO:0000313" key="10">
    <source>
        <dbReference type="Proteomes" id="UP001610563"/>
    </source>
</evidence>
<feature type="transmembrane region" description="Helical" evidence="7">
    <location>
        <begin position="206"/>
        <end position="227"/>
    </location>
</feature>
<feature type="domain" description="Rhodopsin" evidence="8">
    <location>
        <begin position="27"/>
        <end position="271"/>
    </location>
</feature>
<dbReference type="InterPro" id="IPR052337">
    <property type="entry name" value="SAT4-like"/>
</dbReference>
<evidence type="ECO:0000256" key="5">
    <source>
        <dbReference type="ARBA" id="ARBA00038359"/>
    </source>
</evidence>
<feature type="transmembrane region" description="Helical" evidence="7">
    <location>
        <begin position="171"/>
        <end position="194"/>
    </location>
</feature>
<reference evidence="9 10" key="1">
    <citation type="submission" date="2024-07" db="EMBL/GenBank/DDBJ databases">
        <title>Section-level genome sequencing and comparative genomics of Aspergillus sections Usti and Cavernicolus.</title>
        <authorList>
            <consortium name="Lawrence Berkeley National Laboratory"/>
            <person name="Nybo J.L."/>
            <person name="Vesth T.C."/>
            <person name="Theobald S."/>
            <person name="Frisvad J.C."/>
            <person name="Larsen T.O."/>
            <person name="Kjaerboelling I."/>
            <person name="Rothschild-Mancinelli K."/>
            <person name="Lyhne E.K."/>
            <person name="Kogle M.E."/>
            <person name="Barry K."/>
            <person name="Clum A."/>
            <person name="Na H."/>
            <person name="Ledsgaard L."/>
            <person name="Lin J."/>
            <person name="Lipzen A."/>
            <person name="Kuo A."/>
            <person name="Riley R."/>
            <person name="Mondo S."/>
            <person name="Labutti K."/>
            <person name="Haridas S."/>
            <person name="Pangalinan J."/>
            <person name="Salamov A.A."/>
            <person name="Simmons B.A."/>
            <person name="Magnuson J.K."/>
            <person name="Chen J."/>
            <person name="Drula E."/>
            <person name="Henrissat B."/>
            <person name="Wiebenga A."/>
            <person name="Lubbers R.J."/>
            <person name="Gomes A.C."/>
            <person name="Makela M.R."/>
            <person name="Stajich J."/>
            <person name="Grigoriev I.V."/>
            <person name="Mortensen U.H."/>
            <person name="De Vries R.P."/>
            <person name="Baker S.E."/>
            <person name="Andersen M.R."/>
        </authorList>
    </citation>
    <scope>NUCLEOTIDE SEQUENCE [LARGE SCALE GENOMIC DNA]</scope>
    <source>
        <strain evidence="9 10">CBS 209.92</strain>
    </source>
</reference>
<sequence length="384" mass="42817">MANGERTTEVLVSTAVLLAIPCLFVILRCYVRACIVKALGWDDAAMILAMAFYIIVAAFVFEATSHGYGQTMAMLTPEQRVTIKRYFWGSLLLFEVAPSCCRLSICIFLLRFTVKPIQIRLIQIVMGVVAASFIMSIVGVLINCKPINYAWLRLYEDPTITGQCYEEQTIYLTYVFSALMAVCDIALGILPIFMVCRLQMAWRMKAAISCILGLAGVASAAVVTRTVYLAQAHKDPEYFAGTVPFLIWSNVETSIDIIAGCLATLGPLLRRFRLFSDNSDPARTPTPRPRVFVRQRGIRDLSYPLSSFRSSRLRSDKLSTIMTEIQRGDDSTINEKYPSQEHLTVEHSRGESQGTDGSTKLEIYRTYDVTQTSDAGSANAQDRV</sequence>
<evidence type="ECO:0000256" key="7">
    <source>
        <dbReference type="SAM" id="Phobius"/>
    </source>
</evidence>
<keyword evidence="10" id="KW-1185">Reference proteome</keyword>
<keyword evidence="3 7" id="KW-1133">Transmembrane helix</keyword>
<evidence type="ECO:0000256" key="2">
    <source>
        <dbReference type="ARBA" id="ARBA00022692"/>
    </source>
</evidence>
<evidence type="ECO:0000256" key="4">
    <source>
        <dbReference type="ARBA" id="ARBA00023136"/>
    </source>
</evidence>
<protein>
    <recommendedName>
        <fullName evidence="8">Rhodopsin domain-containing protein</fullName>
    </recommendedName>
</protein>
<dbReference type="EMBL" id="JBFTWV010000220">
    <property type="protein sequence ID" value="KAL2783668.1"/>
    <property type="molecule type" value="Genomic_DNA"/>
</dbReference>
<accession>A0ABR4FK90</accession>
<evidence type="ECO:0000313" key="9">
    <source>
        <dbReference type="EMBL" id="KAL2783668.1"/>
    </source>
</evidence>
<feature type="transmembrane region" description="Helical" evidence="7">
    <location>
        <begin position="122"/>
        <end position="142"/>
    </location>
</feature>
<feature type="transmembrane region" description="Helical" evidence="7">
    <location>
        <begin position="86"/>
        <end position="110"/>
    </location>
</feature>
<gene>
    <name evidence="9" type="ORF">BJX66DRAFT_119117</name>
</gene>
<feature type="transmembrane region" description="Helical" evidence="7">
    <location>
        <begin position="12"/>
        <end position="31"/>
    </location>
</feature>
<feature type="transmembrane region" description="Helical" evidence="7">
    <location>
        <begin position="43"/>
        <end position="66"/>
    </location>
</feature>
<comment type="similarity">
    <text evidence="5">Belongs to the SAT4 family.</text>
</comment>
<proteinExistence type="inferred from homology"/>
<dbReference type="Proteomes" id="UP001610563">
    <property type="component" value="Unassembled WGS sequence"/>
</dbReference>
<dbReference type="PANTHER" id="PTHR33048:SF96">
    <property type="entry name" value="INTEGRAL MEMBRANE PROTEIN"/>
    <property type="match status" value="1"/>
</dbReference>
<dbReference type="PANTHER" id="PTHR33048">
    <property type="entry name" value="PTH11-LIKE INTEGRAL MEMBRANE PROTEIN (AFU_ORTHOLOGUE AFUA_5G11245)"/>
    <property type="match status" value="1"/>
</dbReference>
<comment type="subcellular location">
    <subcellularLocation>
        <location evidence="1">Membrane</location>
        <topology evidence="1">Multi-pass membrane protein</topology>
    </subcellularLocation>
</comment>